<proteinExistence type="predicted"/>
<reference evidence="1 2" key="1">
    <citation type="submission" date="2019-05" db="EMBL/GenBank/DDBJ databases">
        <title>Another draft genome of Portunus trituberculatus and its Hox gene families provides insights of decapod evolution.</title>
        <authorList>
            <person name="Jeong J.-H."/>
            <person name="Song I."/>
            <person name="Kim S."/>
            <person name="Choi T."/>
            <person name="Kim D."/>
            <person name="Ryu S."/>
            <person name="Kim W."/>
        </authorList>
    </citation>
    <scope>NUCLEOTIDE SEQUENCE [LARGE SCALE GENOMIC DNA]</scope>
    <source>
        <tissue evidence="1">Muscle</tissue>
    </source>
</reference>
<protein>
    <submittedName>
        <fullName evidence="1">Uncharacterized protein</fullName>
    </submittedName>
</protein>
<name>A0A5B7GPG2_PORTR</name>
<accession>A0A5B7GPG2</accession>
<organism evidence="1 2">
    <name type="scientific">Portunus trituberculatus</name>
    <name type="common">Swimming crab</name>
    <name type="synonym">Neptunus trituberculatus</name>
    <dbReference type="NCBI Taxonomy" id="210409"/>
    <lineage>
        <taxon>Eukaryota</taxon>
        <taxon>Metazoa</taxon>
        <taxon>Ecdysozoa</taxon>
        <taxon>Arthropoda</taxon>
        <taxon>Crustacea</taxon>
        <taxon>Multicrustacea</taxon>
        <taxon>Malacostraca</taxon>
        <taxon>Eumalacostraca</taxon>
        <taxon>Eucarida</taxon>
        <taxon>Decapoda</taxon>
        <taxon>Pleocyemata</taxon>
        <taxon>Brachyura</taxon>
        <taxon>Eubrachyura</taxon>
        <taxon>Portunoidea</taxon>
        <taxon>Portunidae</taxon>
        <taxon>Portuninae</taxon>
        <taxon>Portunus</taxon>
    </lineage>
</organism>
<gene>
    <name evidence="1" type="ORF">E2C01_053112</name>
</gene>
<evidence type="ECO:0000313" key="2">
    <source>
        <dbReference type="Proteomes" id="UP000324222"/>
    </source>
</evidence>
<sequence>MDEQRSSRQHLHEINGSCSPALPLVLLLRMLLFSQPSTLFVLPASHATLRTSSQLPFPFTPNTSHSLGTG</sequence>
<keyword evidence="2" id="KW-1185">Reference proteome</keyword>
<dbReference type="EMBL" id="VSRR010016250">
    <property type="protein sequence ID" value="MPC59097.1"/>
    <property type="molecule type" value="Genomic_DNA"/>
</dbReference>
<dbReference type="AlphaFoldDB" id="A0A5B7GPG2"/>
<dbReference type="Proteomes" id="UP000324222">
    <property type="component" value="Unassembled WGS sequence"/>
</dbReference>
<comment type="caution">
    <text evidence="1">The sequence shown here is derived from an EMBL/GenBank/DDBJ whole genome shotgun (WGS) entry which is preliminary data.</text>
</comment>
<evidence type="ECO:0000313" key="1">
    <source>
        <dbReference type="EMBL" id="MPC59097.1"/>
    </source>
</evidence>